<dbReference type="Proteomes" id="UP000254626">
    <property type="component" value="Unassembled WGS sequence"/>
</dbReference>
<keyword evidence="2" id="KW-0489">Methyltransferase</keyword>
<accession>A0AAX2LWR9</accession>
<dbReference type="Gene3D" id="3.40.50.150">
    <property type="entry name" value="Vaccinia Virus protein VP39"/>
    <property type="match status" value="1"/>
</dbReference>
<reference evidence="1" key="2">
    <citation type="submission" date="2018-01" db="EMBL/GenBank/DDBJ databases">
        <title>FDA dAtabase for Regulatory Grade micrObial Sequences (FDA-ARGOS): Supporting development and validation of Infectious Disease Dx tests.</title>
        <authorList>
            <person name="Hoffmann M."/>
            <person name="Allard M."/>
            <person name="Evans P."/>
            <person name="Brown E."/>
            <person name="Tallon L."/>
            <person name="Sadzewicz L."/>
            <person name="Sengamalay N."/>
            <person name="Ott S."/>
            <person name="Godinez A."/>
            <person name="Nagaraj S."/>
            <person name="Vyas G."/>
            <person name="Aluvathingal J."/>
            <person name="Nadendla S."/>
            <person name="Geyer C."/>
            <person name="Sichtig H."/>
        </authorList>
    </citation>
    <scope>NUCLEOTIDE SEQUENCE</scope>
    <source>
        <strain evidence="1">ATCC 33809</strain>
    </source>
</reference>
<dbReference type="EMBL" id="CP014034">
    <property type="protein sequence ID" value="AMF92737.1"/>
    <property type="molecule type" value="Genomic_DNA"/>
</dbReference>
<evidence type="ECO:0000313" key="3">
    <source>
        <dbReference type="Proteomes" id="UP000057088"/>
    </source>
</evidence>
<dbReference type="PANTHER" id="PTHR38451:SF1">
    <property type="entry name" value="TRNA (ADENINE(22)-N(1))-METHYLTRANSFERASE"/>
    <property type="match status" value="1"/>
</dbReference>
<dbReference type="RefSeq" id="WP_061055731.1">
    <property type="nucleotide sequence ID" value="NZ_CABLBX010000010.1"/>
</dbReference>
<dbReference type="CDD" id="cd02440">
    <property type="entry name" value="AdoMet_MTases"/>
    <property type="match status" value="1"/>
</dbReference>
<sequence>MKLSKRLQTLDSLVTQHYDHIWDCCCDHGFLGMTLLKRQAATQVHFVDIVPDLMDLLHQRLERYFPRQAGFDWQIHCQDVGTLPLAQHEGKHLVIIAGVGGDLMSELVKAIIHAHPNTTIEFLLCPVHHTYTLRSLLQELGAQCISETLLEENGRYYEVLHVVTRSQTHQHRSLSKVGEQIWQQSDQQRELAKRYHAKLLAHYARMQQSTPDKVAPILKAYQAITFDD</sequence>
<dbReference type="GO" id="GO:0008168">
    <property type="term" value="F:methyltransferase activity"/>
    <property type="evidence" value="ECO:0007669"/>
    <property type="project" value="UniProtKB-KW"/>
</dbReference>
<dbReference type="EMBL" id="UHIP01000002">
    <property type="protein sequence ID" value="SUQ27617.1"/>
    <property type="molecule type" value="Genomic_DNA"/>
</dbReference>
<dbReference type="KEGG" id="vfl:AL536_04490"/>
<gene>
    <name evidence="1" type="ORF">AL536_04490</name>
    <name evidence="2" type="ORF">NCTC11327_04512</name>
</gene>
<proteinExistence type="predicted"/>
<dbReference type="AlphaFoldDB" id="A0AAX2LWR9"/>
<dbReference type="InterPro" id="IPR029063">
    <property type="entry name" value="SAM-dependent_MTases_sf"/>
</dbReference>
<dbReference type="GeneID" id="29383696"/>
<keyword evidence="3" id="KW-1185">Reference proteome</keyword>
<evidence type="ECO:0000313" key="4">
    <source>
        <dbReference type="Proteomes" id="UP000254626"/>
    </source>
</evidence>
<evidence type="ECO:0000313" key="1">
    <source>
        <dbReference type="EMBL" id="AMF92737.1"/>
    </source>
</evidence>
<keyword evidence="2" id="KW-0808">Transferase</keyword>
<dbReference type="InterPro" id="IPR016876">
    <property type="entry name" value="UCP028234"/>
</dbReference>
<dbReference type="Pfam" id="PF12847">
    <property type="entry name" value="Methyltransf_18"/>
    <property type="match status" value="1"/>
</dbReference>
<reference evidence="2 4" key="3">
    <citation type="submission" date="2018-06" db="EMBL/GenBank/DDBJ databases">
        <authorList>
            <consortium name="Pathogen Informatics"/>
            <person name="Doyle S."/>
        </authorList>
    </citation>
    <scope>NUCLEOTIDE SEQUENCE [LARGE SCALE GENOMIC DNA]</scope>
    <source>
        <strain evidence="2 4">NCTC11327</strain>
    </source>
</reference>
<dbReference type="Proteomes" id="UP000057088">
    <property type="component" value="Chromosome 1"/>
</dbReference>
<name>A0AAX2LWR9_VIBFL</name>
<evidence type="ECO:0000313" key="2">
    <source>
        <dbReference type="EMBL" id="SUQ27617.1"/>
    </source>
</evidence>
<protein>
    <submittedName>
        <fullName evidence="2">SAM-dependent methyltransferase</fullName>
    </submittedName>
</protein>
<dbReference type="PIRSF" id="PIRSF028234">
    <property type="entry name" value="UCP028234"/>
    <property type="match status" value="1"/>
</dbReference>
<dbReference type="GO" id="GO:0032259">
    <property type="term" value="P:methylation"/>
    <property type="evidence" value="ECO:0007669"/>
    <property type="project" value="UniProtKB-KW"/>
</dbReference>
<dbReference type="FunFam" id="3.40.50.150:FF:000442">
    <property type="entry name" value="tRNA (Adenine22-N1)-methyltransferase TrmK"/>
    <property type="match status" value="1"/>
</dbReference>
<dbReference type="PANTHER" id="PTHR38451">
    <property type="entry name" value="TRNA (ADENINE(22)-N(1))-METHYLTRANSFERASE"/>
    <property type="match status" value="1"/>
</dbReference>
<organism evidence="2 4">
    <name type="scientific">Vibrio fluvialis</name>
    <dbReference type="NCBI Taxonomy" id="676"/>
    <lineage>
        <taxon>Bacteria</taxon>
        <taxon>Pseudomonadati</taxon>
        <taxon>Pseudomonadota</taxon>
        <taxon>Gammaproteobacteria</taxon>
        <taxon>Vibrionales</taxon>
        <taxon>Vibrionaceae</taxon>
        <taxon>Vibrio</taxon>
    </lineage>
</organism>
<dbReference type="SUPFAM" id="SSF53335">
    <property type="entry name" value="S-adenosyl-L-methionine-dependent methyltransferases"/>
    <property type="match status" value="1"/>
</dbReference>
<reference evidence="3" key="1">
    <citation type="submission" date="2015-12" db="EMBL/GenBank/DDBJ databases">
        <title>FDA dAtabase for Regulatory Grade micrObial Sequences (FDA-ARGOS): Supporting development and validation of Infectious Disease Dx tests.</title>
        <authorList>
            <person name="Hoffmann M."/>
            <person name="Allard M."/>
            <person name="Evans P."/>
            <person name="Brown E."/>
            <person name="Tallon L.J."/>
            <person name="Sadzewicz L."/>
            <person name="Sengamalay N."/>
            <person name="Ott S."/>
            <person name="Godinez A."/>
            <person name="Nagaraj S."/>
            <person name="Vyas G."/>
            <person name="Aluvathingal J."/>
            <person name="Nadendla S."/>
            <person name="Geyer C."/>
            <person name="Sichtig H."/>
        </authorList>
    </citation>
    <scope>NUCLEOTIDE SEQUENCE [LARGE SCALE GENOMIC DNA]</scope>
    <source>
        <strain evidence="3">ATCC 33809</strain>
    </source>
</reference>